<comment type="caution">
    <text evidence="1">The sequence shown here is derived from an EMBL/GenBank/DDBJ whole genome shotgun (WGS) entry which is preliminary data.</text>
</comment>
<protein>
    <submittedName>
        <fullName evidence="1">Uncharacterized protein</fullName>
    </submittedName>
</protein>
<accession>A0A9Q3C8A0</accession>
<evidence type="ECO:0000313" key="1">
    <source>
        <dbReference type="EMBL" id="MBW0478318.1"/>
    </source>
</evidence>
<evidence type="ECO:0000313" key="2">
    <source>
        <dbReference type="Proteomes" id="UP000765509"/>
    </source>
</evidence>
<name>A0A9Q3C8A0_9BASI</name>
<organism evidence="1 2">
    <name type="scientific">Austropuccinia psidii MF-1</name>
    <dbReference type="NCBI Taxonomy" id="1389203"/>
    <lineage>
        <taxon>Eukaryota</taxon>
        <taxon>Fungi</taxon>
        <taxon>Dikarya</taxon>
        <taxon>Basidiomycota</taxon>
        <taxon>Pucciniomycotina</taxon>
        <taxon>Pucciniomycetes</taxon>
        <taxon>Pucciniales</taxon>
        <taxon>Sphaerophragmiaceae</taxon>
        <taxon>Austropuccinia</taxon>
    </lineage>
</organism>
<dbReference type="AlphaFoldDB" id="A0A9Q3C8A0"/>
<reference evidence="1" key="1">
    <citation type="submission" date="2021-03" db="EMBL/GenBank/DDBJ databases">
        <title>Draft genome sequence of rust myrtle Austropuccinia psidii MF-1, a brazilian biotype.</title>
        <authorList>
            <person name="Quecine M.C."/>
            <person name="Pachon D.M.R."/>
            <person name="Bonatelli M.L."/>
            <person name="Correr F.H."/>
            <person name="Franceschini L.M."/>
            <person name="Leite T.F."/>
            <person name="Margarido G.R.A."/>
            <person name="Almeida C.A."/>
            <person name="Ferrarezi J.A."/>
            <person name="Labate C.A."/>
        </authorList>
    </citation>
    <scope>NUCLEOTIDE SEQUENCE</scope>
    <source>
        <strain evidence="1">MF-1</strain>
    </source>
</reference>
<keyword evidence="2" id="KW-1185">Reference proteome</keyword>
<dbReference type="EMBL" id="AVOT02005141">
    <property type="protein sequence ID" value="MBW0478318.1"/>
    <property type="molecule type" value="Genomic_DNA"/>
</dbReference>
<dbReference type="Proteomes" id="UP000765509">
    <property type="component" value="Unassembled WGS sequence"/>
</dbReference>
<gene>
    <name evidence="1" type="ORF">O181_018033</name>
</gene>
<sequence length="134" mass="14473">MAIRHQRGPIGHKRYGVANWPQLGSRLEFPQHPWRRVNLCGCDIIPAPQATLLELGLGGLDSVTGAYTLFLGGLNHRLQSTEPGPIQAPFDLNPKGPMGPAPFGLNPMGPMGHTSGSQPLRSNITQHLKNGHMC</sequence>
<proteinExistence type="predicted"/>